<protein>
    <recommendedName>
        <fullName evidence="2">Type II secretion system protein GspF domain-containing protein</fullName>
    </recommendedName>
</protein>
<sequence>MLAFNYRARDNTGKLVRGALEAISQEDVAEKLRRMGYAPVKITEVFAGLKLEQLEWKFRRIKTQDIVMFNIQLANMLDAGLSVISSLDTLQK</sequence>
<proteinExistence type="predicted"/>
<dbReference type="PANTHER" id="PTHR30012">
    <property type="entry name" value="GENERAL SECRETION PATHWAY PROTEIN"/>
    <property type="match status" value="1"/>
</dbReference>
<name>X1NDK0_9ZZZZ</name>
<organism evidence="1">
    <name type="scientific">marine sediment metagenome</name>
    <dbReference type="NCBI Taxonomy" id="412755"/>
    <lineage>
        <taxon>unclassified sequences</taxon>
        <taxon>metagenomes</taxon>
        <taxon>ecological metagenomes</taxon>
    </lineage>
</organism>
<evidence type="ECO:0008006" key="2">
    <source>
        <dbReference type="Google" id="ProtNLM"/>
    </source>
</evidence>
<evidence type="ECO:0000313" key="1">
    <source>
        <dbReference type="EMBL" id="GAI42082.1"/>
    </source>
</evidence>
<dbReference type="EMBL" id="BARV01025224">
    <property type="protein sequence ID" value="GAI42082.1"/>
    <property type="molecule type" value="Genomic_DNA"/>
</dbReference>
<dbReference type="InterPro" id="IPR003004">
    <property type="entry name" value="GspF/PilC"/>
</dbReference>
<dbReference type="AlphaFoldDB" id="X1NDK0"/>
<comment type="caution">
    <text evidence="1">The sequence shown here is derived from an EMBL/GenBank/DDBJ whole genome shotgun (WGS) entry which is preliminary data.</text>
</comment>
<gene>
    <name evidence="1" type="ORF">S06H3_41015</name>
</gene>
<dbReference type="PANTHER" id="PTHR30012:SF0">
    <property type="entry name" value="TYPE II SECRETION SYSTEM PROTEIN F-RELATED"/>
    <property type="match status" value="1"/>
</dbReference>
<feature type="non-terminal residue" evidence="1">
    <location>
        <position position="92"/>
    </location>
</feature>
<accession>X1NDK0</accession>
<reference evidence="1" key="1">
    <citation type="journal article" date="2014" name="Front. Microbiol.">
        <title>High frequency of phylogenetically diverse reductive dehalogenase-homologous genes in deep subseafloor sedimentary metagenomes.</title>
        <authorList>
            <person name="Kawai M."/>
            <person name="Futagami T."/>
            <person name="Toyoda A."/>
            <person name="Takaki Y."/>
            <person name="Nishi S."/>
            <person name="Hori S."/>
            <person name="Arai W."/>
            <person name="Tsubouchi T."/>
            <person name="Morono Y."/>
            <person name="Uchiyama I."/>
            <person name="Ito T."/>
            <person name="Fujiyama A."/>
            <person name="Inagaki F."/>
            <person name="Takami H."/>
        </authorList>
    </citation>
    <scope>NUCLEOTIDE SEQUENCE</scope>
    <source>
        <strain evidence="1">Expedition CK06-06</strain>
    </source>
</reference>